<gene>
    <name evidence="13" type="ORF">EI97DRAFT_429313</name>
</gene>
<feature type="transmembrane region" description="Helical" evidence="10">
    <location>
        <begin position="144"/>
        <end position="163"/>
    </location>
</feature>
<proteinExistence type="inferred from homology"/>
<evidence type="ECO:0000313" key="14">
    <source>
        <dbReference type="Proteomes" id="UP000800097"/>
    </source>
</evidence>
<dbReference type="InterPro" id="IPR001594">
    <property type="entry name" value="Palmitoyltrfase_DHHC"/>
</dbReference>
<feature type="transmembrane region" description="Helical" evidence="10">
    <location>
        <begin position="183"/>
        <end position="205"/>
    </location>
</feature>
<evidence type="ECO:0000256" key="3">
    <source>
        <dbReference type="ARBA" id="ARBA00022692"/>
    </source>
</evidence>
<dbReference type="OrthoDB" id="331948at2759"/>
<dbReference type="AlphaFoldDB" id="A0A6A6JZI9"/>
<comment type="similarity">
    <text evidence="10">Belongs to the DHHC palmitoyltransferase family.</text>
</comment>
<name>A0A6A6JZI9_WESOR</name>
<dbReference type="GO" id="GO:0016020">
    <property type="term" value="C:membrane"/>
    <property type="evidence" value="ECO:0007669"/>
    <property type="project" value="UniProtKB-SubCell"/>
</dbReference>
<feature type="transmembrane region" description="Helical" evidence="10">
    <location>
        <begin position="7"/>
        <end position="26"/>
    </location>
</feature>
<evidence type="ECO:0000256" key="11">
    <source>
        <dbReference type="SAM" id="MobiDB-lite"/>
    </source>
</evidence>
<protein>
    <recommendedName>
        <fullName evidence="10">Palmitoyltransferase</fullName>
        <ecNumber evidence="10">2.3.1.225</ecNumber>
    </recommendedName>
</protein>
<dbReference type="PROSITE" id="PS50216">
    <property type="entry name" value="DHHC"/>
    <property type="match status" value="1"/>
</dbReference>
<feature type="transmembrane region" description="Helical" evidence="10">
    <location>
        <begin position="38"/>
        <end position="58"/>
    </location>
</feature>
<dbReference type="EC" id="2.3.1.225" evidence="10"/>
<evidence type="ECO:0000256" key="2">
    <source>
        <dbReference type="ARBA" id="ARBA00022679"/>
    </source>
</evidence>
<keyword evidence="14" id="KW-1185">Reference proteome</keyword>
<comment type="catalytic activity">
    <reaction evidence="9 10">
        <text>L-cysteinyl-[protein] + hexadecanoyl-CoA = S-hexadecanoyl-L-cysteinyl-[protein] + CoA</text>
        <dbReference type="Rhea" id="RHEA:36683"/>
        <dbReference type="Rhea" id="RHEA-COMP:10131"/>
        <dbReference type="Rhea" id="RHEA-COMP:11032"/>
        <dbReference type="ChEBI" id="CHEBI:29950"/>
        <dbReference type="ChEBI" id="CHEBI:57287"/>
        <dbReference type="ChEBI" id="CHEBI:57379"/>
        <dbReference type="ChEBI" id="CHEBI:74151"/>
        <dbReference type="EC" id="2.3.1.225"/>
    </reaction>
</comment>
<dbReference type="EMBL" id="ML986484">
    <property type="protein sequence ID" value="KAF2281268.1"/>
    <property type="molecule type" value="Genomic_DNA"/>
</dbReference>
<keyword evidence="8 10" id="KW-0012">Acyltransferase</keyword>
<dbReference type="Pfam" id="PF01529">
    <property type="entry name" value="DHHC"/>
    <property type="match status" value="1"/>
</dbReference>
<evidence type="ECO:0000256" key="10">
    <source>
        <dbReference type="RuleBase" id="RU079119"/>
    </source>
</evidence>
<keyword evidence="3 10" id="KW-0812">Transmembrane</keyword>
<dbReference type="RefSeq" id="XP_033658805.1">
    <property type="nucleotide sequence ID" value="XM_033797414.1"/>
</dbReference>
<evidence type="ECO:0000256" key="4">
    <source>
        <dbReference type="ARBA" id="ARBA00022989"/>
    </source>
</evidence>
<comment type="subcellular location">
    <subcellularLocation>
        <location evidence="1">Membrane</location>
        <topology evidence="1">Multi-pass membrane protein</topology>
    </subcellularLocation>
</comment>
<evidence type="ECO:0000259" key="12">
    <source>
        <dbReference type="Pfam" id="PF01529"/>
    </source>
</evidence>
<sequence length="317" mass="36067">MELSNLAVPSVYVLIFFLAYTSQWLLKDLEPAPPTEGEYIRFNILLICLLISYTRSVFVDPGHIPTMHEHEKGPANDVSDNFPSQSRPDNTNGHRKWCRKCNLPKPPRAHHCRTCGRCIPKMDHHCPWTANCVSHTTFPHFLRFLFYAVASLAYLASLLWPPIAHLWHNRNMPSYLGPSMLQLVHLFALCVGDFVMLFALGILLVRNIWSLAVNTTTIEGWEIERHATLVRRARYFGGWLEGPGGVQVRIEKQEFPYDVGIWTNCKEGMGTGNVSAISLSIIQSSEKGYMPLPYPVAHCCHMVSRPSLPRRPSLTFR</sequence>
<evidence type="ECO:0000256" key="6">
    <source>
        <dbReference type="ARBA" id="ARBA00023139"/>
    </source>
</evidence>
<keyword evidence="4 10" id="KW-1133">Transmembrane helix</keyword>
<keyword evidence="2 10" id="KW-0808">Transferase</keyword>
<evidence type="ECO:0000256" key="5">
    <source>
        <dbReference type="ARBA" id="ARBA00023136"/>
    </source>
</evidence>
<dbReference type="PANTHER" id="PTHR12246">
    <property type="entry name" value="PALMITOYLTRANSFERASE ZDHHC16"/>
    <property type="match status" value="1"/>
</dbReference>
<evidence type="ECO:0000313" key="13">
    <source>
        <dbReference type="EMBL" id="KAF2281268.1"/>
    </source>
</evidence>
<feature type="region of interest" description="Disordered" evidence="11">
    <location>
        <begin position="69"/>
        <end position="93"/>
    </location>
</feature>
<evidence type="ECO:0000256" key="1">
    <source>
        <dbReference type="ARBA" id="ARBA00004141"/>
    </source>
</evidence>
<comment type="domain">
    <text evidence="10">The DHHC domain is required for palmitoyltransferase activity.</text>
</comment>
<organism evidence="13 14">
    <name type="scientific">Westerdykella ornata</name>
    <dbReference type="NCBI Taxonomy" id="318751"/>
    <lineage>
        <taxon>Eukaryota</taxon>
        <taxon>Fungi</taxon>
        <taxon>Dikarya</taxon>
        <taxon>Ascomycota</taxon>
        <taxon>Pezizomycotina</taxon>
        <taxon>Dothideomycetes</taxon>
        <taxon>Pleosporomycetidae</taxon>
        <taxon>Pleosporales</taxon>
        <taxon>Sporormiaceae</taxon>
        <taxon>Westerdykella</taxon>
    </lineage>
</organism>
<evidence type="ECO:0000256" key="9">
    <source>
        <dbReference type="ARBA" id="ARBA00048048"/>
    </source>
</evidence>
<keyword evidence="5 10" id="KW-0472">Membrane</keyword>
<keyword evidence="6" id="KW-0564">Palmitate</keyword>
<reference evidence="13" key="1">
    <citation type="journal article" date="2020" name="Stud. Mycol.">
        <title>101 Dothideomycetes genomes: a test case for predicting lifestyles and emergence of pathogens.</title>
        <authorList>
            <person name="Haridas S."/>
            <person name="Albert R."/>
            <person name="Binder M."/>
            <person name="Bloem J."/>
            <person name="Labutti K."/>
            <person name="Salamov A."/>
            <person name="Andreopoulos B."/>
            <person name="Baker S."/>
            <person name="Barry K."/>
            <person name="Bills G."/>
            <person name="Bluhm B."/>
            <person name="Cannon C."/>
            <person name="Castanera R."/>
            <person name="Culley D."/>
            <person name="Daum C."/>
            <person name="Ezra D."/>
            <person name="Gonzalez J."/>
            <person name="Henrissat B."/>
            <person name="Kuo A."/>
            <person name="Liang C."/>
            <person name="Lipzen A."/>
            <person name="Lutzoni F."/>
            <person name="Magnuson J."/>
            <person name="Mondo S."/>
            <person name="Nolan M."/>
            <person name="Ohm R."/>
            <person name="Pangilinan J."/>
            <person name="Park H.-J."/>
            <person name="Ramirez L."/>
            <person name="Alfaro M."/>
            <person name="Sun H."/>
            <person name="Tritt A."/>
            <person name="Yoshinaga Y."/>
            <person name="Zwiers L.-H."/>
            <person name="Turgeon B."/>
            <person name="Goodwin S."/>
            <person name="Spatafora J."/>
            <person name="Crous P."/>
            <person name="Grigoriev I."/>
        </authorList>
    </citation>
    <scope>NUCLEOTIDE SEQUENCE</scope>
    <source>
        <strain evidence="13">CBS 379.55</strain>
    </source>
</reference>
<feature type="compositionally biased region" description="Polar residues" evidence="11">
    <location>
        <begin position="78"/>
        <end position="91"/>
    </location>
</feature>
<accession>A0A6A6JZI9</accession>
<dbReference type="Proteomes" id="UP000800097">
    <property type="component" value="Unassembled WGS sequence"/>
</dbReference>
<evidence type="ECO:0000256" key="7">
    <source>
        <dbReference type="ARBA" id="ARBA00023288"/>
    </source>
</evidence>
<evidence type="ECO:0000256" key="8">
    <source>
        <dbReference type="ARBA" id="ARBA00023315"/>
    </source>
</evidence>
<keyword evidence="7" id="KW-0449">Lipoprotein</keyword>
<dbReference type="GO" id="GO:0019706">
    <property type="term" value="F:protein-cysteine S-palmitoyltransferase activity"/>
    <property type="evidence" value="ECO:0007669"/>
    <property type="project" value="UniProtKB-EC"/>
</dbReference>
<dbReference type="GeneID" id="54550589"/>
<feature type="domain" description="Palmitoyltransferase DHHC" evidence="12">
    <location>
        <begin position="93"/>
        <end position="222"/>
    </location>
</feature>
<dbReference type="InterPro" id="IPR039859">
    <property type="entry name" value="PFA4/ZDH16/20/ERF2-like"/>
</dbReference>